<keyword evidence="1" id="KW-0808">Transferase</keyword>
<sequence length="47" mass="5566">MPLSQIGSYTNQIRCQCPRHGFTRNYISMLMSQTWSYTRTHIKNPMS</sequence>
<evidence type="ECO:0000313" key="2">
    <source>
        <dbReference type="Proteomes" id="UP000032142"/>
    </source>
</evidence>
<protein>
    <submittedName>
        <fullName evidence="1">Ribosomal RNA large subunit methyltransferase N</fullName>
    </submittedName>
</protein>
<reference evidence="2" key="1">
    <citation type="submission" date="2014-09" db="EMBL/GenBank/DDBJ databases">
        <authorList>
            <person name="Mudge J."/>
            <person name="Ramaraj T."/>
            <person name="Lindquist I.E."/>
            <person name="Bharti A.K."/>
            <person name="Sundararajan A."/>
            <person name="Cameron C.T."/>
            <person name="Woodward J.E."/>
            <person name="May G.D."/>
            <person name="Brubaker C."/>
            <person name="Broadhvest J."/>
            <person name="Wilkins T.A."/>
        </authorList>
    </citation>
    <scope>NUCLEOTIDE SEQUENCE</scope>
    <source>
        <strain evidence="2">cv. AKA8401</strain>
    </source>
</reference>
<keyword evidence="1" id="KW-0489">Methyltransferase</keyword>
<gene>
    <name evidence="1" type="ORF">F383_36041</name>
</gene>
<dbReference type="GO" id="GO:0032259">
    <property type="term" value="P:methylation"/>
    <property type="evidence" value="ECO:0007669"/>
    <property type="project" value="UniProtKB-KW"/>
</dbReference>
<proteinExistence type="predicted"/>
<dbReference type="GO" id="GO:0008168">
    <property type="term" value="F:methyltransferase activity"/>
    <property type="evidence" value="ECO:0007669"/>
    <property type="project" value="UniProtKB-KW"/>
</dbReference>
<evidence type="ECO:0000313" key="1">
    <source>
        <dbReference type="EMBL" id="KHG08910.1"/>
    </source>
</evidence>
<organism evidence="1 2">
    <name type="scientific">Gossypium arboreum</name>
    <name type="common">Tree cotton</name>
    <name type="synonym">Gossypium nanking</name>
    <dbReference type="NCBI Taxonomy" id="29729"/>
    <lineage>
        <taxon>Eukaryota</taxon>
        <taxon>Viridiplantae</taxon>
        <taxon>Streptophyta</taxon>
        <taxon>Embryophyta</taxon>
        <taxon>Tracheophyta</taxon>
        <taxon>Spermatophyta</taxon>
        <taxon>Magnoliopsida</taxon>
        <taxon>eudicotyledons</taxon>
        <taxon>Gunneridae</taxon>
        <taxon>Pentapetalae</taxon>
        <taxon>rosids</taxon>
        <taxon>malvids</taxon>
        <taxon>Malvales</taxon>
        <taxon>Malvaceae</taxon>
        <taxon>Malvoideae</taxon>
        <taxon>Gossypium</taxon>
    </lineage>
</organism>
<dbReference type="Proteomes" id="UP000032142">
    <property type="component" value="Unassembled WGS sequence"/>
</dbReference>
<comment type="caution">
    <text evidence="1">The sequence shown here is derived from an EMBL/GenBank/DDBJ whole genome shotgun (WGS) entry which is preliminary data.</text>
</comment>
<accession>A0A0B0N7Y6</accession>
<dbReference type="AlphaFoldDB" id="A0A0B0N7Y6"/>
<keyword evidence="2" id="KW-1185">Reference proteome</keyword>
<name>A0A0B0N7Y6_GOSAR</name>
<dbReference type="EMBL" id="JRRC01515100">
    <property type="protein sequence ID" value="KHG08910.1"/>
    <property type="molecule type" value="Genomic_DNA"/>
</dbReference>